<evidence type="ECO:0000313" key="1">
    <source>
        <dbReference type="EMBL" id="MCP2728956.1"/>
    </source>
</evidence>
<comment type="caution">
    <text evidence="1">The sequence shown here is derived from an EMBL/GenBank/DDBJ whole genome shotgun (WGS) entry which is preliminary data.</text>
</comment>
<sequence>MINGVMAEIWTNPFKYGEDGFNTKPKGKDRAQATEILTCKHCPINPVDSITLKDSNK</sequence>
<accession>A0AAE3KMM5</accession>
<gene>
    <name evidence="1" type="ORF">NJ959_10860</name>
</gene>
<organism evidence="1 2">
    <name type="scientific">Limnofasciculus baicalensis BBK-W-15</name>
    <dbReference type="NCBI Taxonomy" id="2699891"/>
    <lineage>
        <taxon>Bacteria</taxon>
        <taxon>Bacillati</taxon>
        <taxon>Cyanobacteriota</taxon>
        <taxon>Cyanophyceae</taxon>
        <taxon>Coleofasciculales</taxon>
        <taxon>Coleofasciculaceae</taxon>
        <taxon>Limnofasciculus</taxon>
        <taxon>Limnofasciculus baicalensis</taxon>
    </lineage>
</organism>
<dbReference type="AlphaFoldDB" id="A0AAE3KMM5"/>
<dbReference type="EMBL" id="JAMZMM010000084">
    <property type="protein sequence ID" value="MCP2728956.1"/>
    <property type="molecule type" value="Genomic_DNA"/>
</dbReference>
<proteinExistence type="predicted"/>
<keyword evidence="2" id="KW-1185">Reference proteome</keyword>
<protein>
    <submittedName>
        <fullName evidence="1">Uncharacterized protein</fullName>
    </submittedName>
</protein>
<evidence type="ECO:0000313" key="2">
    <source>
        <dbReference type="Proteomes" id="UP001204953"/>
    </source>
</evidence>
<name>A0AAE3KMM5_9CYAN</name>
<reference evidence="1" key="1">
    <citation type="submission" date="2022-06" db="EMBL/GenBank/DDBJ databases">
        <title>New cyanobacteria of genus Symplocastrum in benthos of Lake Baikal.</title>
        <authorList>
            <person name="Sorokovikova E."/>
            <person name="Tikhonova I."/>
            <person name="Krasnopeev A."/>
            <person name="Evseev P."/>
            <person name="Gladkikh A."/>
            <person name="Belykh O."/>
        </authorList>
    </citation>
    <scope>NUCLEOTIDE SEQUENCE</scope>
    <source>
        <strain evidence="1">BBK-W-15</strain>
    </source>
</reference>
<dbReference type="Proteomes" id="UP001204953">
    <property type="component" value="Unassembled WGS sequence"/>
</dbReference>